<keyword evidence="2" id="KW-0229">DNA integration</keyword>
<dbReference type="GO" id="GO:0015074">
    <property type="term" value="P:DNA integration"/>
    <property type="evidence" value="ECO:0007669"/>
    <property type="project" value="UniProtKB-KW"/>
</dbReference>
<feature type="domain" description="Tyr recombinase" evidence="6">
    <location>
        <begin position="156"/>
        <end position="333"/>
    </location>
</feature>
<dbReference type="InterPro" id="IPR002104">
    <property type="entry name" value="Integrase_catalytic"/>
</dbReference>
<dbReference type="Gene3D" id="1.10.150.130">
    <property type="match status" value="1"/>
</dbReference>
<dbReference type="PANTHER" id="PTHR30349:SF64">
    <property type="entry name" value="PROPHAGE INTEGRASE INTD-RELATED"/>
    <property type="match status" value="1"/>
</dbReference>
<dbReference type="SUPFAM" id="SSF56349">
    <property type="entry name" value="DNA breaking-rejoining enzymes"/>
    <property type="match status" value="1"/>
</dbReference>
<name>A0A6P1DVL4_9GAMM</name>
<dbReference type="InterPro" id="IPR050090">
    <property type="entry name" value="Tyrosine_recombinase_XerCD"/>
</dbReference>
<reference evidence="8 9" key="2">
    <citation type="submission" date="2020-02" db="EMBL/GenBank/DDBJ databases">
        <title>Genome sequences of Thiorhodococcus mannitoliphagus and Thiorhodococcus minor, purple sulfur photosynthetic bacteria in the gammaproteobacterial family, Chromatiaceae.</title>
        <authorList>
            <person name="Aviles F.A."/>
            <person name="Meyer T.E."/>
            <person name="Kyndt J.A."/>
        </authorList>
    </citation>
    <scope>NUCLEOTIDE SEQUENCE [LARGE SCALE GENOMIC DNA]</scope>
    <source>
        <strain evidence="8 9">DSM 18266</strain>
    </source>
</reference>
<proteinExistence type="inferred from homology"/>
<dbReference type="GO" id="GO:0006310">
    <property type="term" value="P:DNA recombination"/>
    <property type="evidence" value="ECO:0007669"/>
    <property type="project" value="UniProtKB-KW"/>
</dbReference>
<dbReference type="PROSITE" id="PS51898">
    <property type="entry name" value="TYR_RECOMBINASE"/>
    <property type="match status" value="1"/>
</dbReference>
<evidence type="ECO:0000313" key="8">
    <source>
        <dbReference type="EMBL" id="NEX22168.1"/>
    </source>
</evidence>
<comment type="similarity">
    <text evidence="1">Belongs to the 'phage' integrase family.</text>
</comment>
<dbReference type="InterPro" id="IPR044068">
    <property type="entry name" value="CB"/>
</dbReference>
<protein>
    <submittedName>
        <fullName evidence="8">Site-specific integrase</fullName>
    </submittedName>
</protein>
<reference evidence="9" key="1">
    <citation type="journal article" date="2020" name="Microbiol. Resour. Announc.">
        <title>Draft Genome Sequences of Thiorhodococcus mannitoliphagus and Thiorhodococcus minor, Purple Sulfur Photosynthetic Bacteria in the Gammaproteobacterial Family Chromatiaceae.</title>
        <authorList>
            <person name="Aviles F.A."/>
            <person name="Meyer T.E."/>
            <person name="Kyndt J.A."/>
        </authorList>
    </citation>
    <scope>NUCLEOTIDE SEQUENCE [LARGE SCALE GENOMIC DNA]</scope>
    <source>
        <strain evidence="9">DSM 18266</strain>
    </source>
</reference>
<evidence type="ECO:0000256" key="3">
    <source>
        <dbReference type="ARBA" id="ARBA00023125"/>
    </source>
</evidence>
<sequence>MLYRRSNSRHWWVRFTTPDGKEVRRSTGTQDKKAAEEYEAKLKQALWRQERMGEKPQRGWPEAVVRWVEETAHKASHDDDLAHLRWLDPHLKTLTLEQIDRDRLRALRSARQAEGMSNATVNRTLAVVHAILRRAERVWEWLERAPTIPLLPEPKQRVRWLRREEAERLIGELPEHLADMVRFSLATGLREANVTGLEWSQVDLERRVAWIHPDQAKAKRAIGVPLNSDAVLVLRRWEGRHTERVFAYPRRDANGDLLWSPVSKAGGRAWRKALKRAGIEQFRWHDLRHTWASWHVQSGTPLHVLQELGGWSDFAMVRKYAHLAPEHLAEHAARIESGIRSVPHSFRHTTSADKKKAATHDA</sequence>
<evidence type="ECO:0000313" key="9">
    <source>
        <dbReference type="Proteomes" id="UP000471640"/>
    </source>
</evidence>
<evidence type="ECO:0000259" key="7">
    <source>
        <dbReference type="PROSITE" id="PS51900"/>
    </source>
</evidence>
<accession>A0A6P1DVL4</accession>
<dbReference type="Gene3D" id="1.10.443.10">
    <property type="entry name" value="Intergrase catalytic core"/>
    <property type="match status" value="1"/>
</dbReference>
<organism evidence="8 9">
    <name type="scientific">Thiorhodococcus mannitoliphagus</name>
    <dbReference type="NCBI Taxonomy" id="329406"/>
    <lineage>
        <taxon>Bacteria</taxon>
        <taxon>Pseudomonadati</taxon>
        <taxon>Pseudomonadota</taxon>
        <taxon>Gammaproteobacteria</taxon>
        <taxon>Chromatiales</taxon>
        <taxon>Chromatiaceae</taxon>
        <taxon>Thiorhodococcus</taxon>
    </lineage>
</organism>
<dbReference type="PROSITE" id="PS51900">
    <property type="entry name" value="CB"/>
    <property type="match status" value="1"/>
</dbReference>
<dbReference type="InterPro" id="IPR011010">
    <property type="entry name" value="DNA_brk_join_enz"/>
</dbReference>
<evidence type="ECO:0000256" key="4">
    <source>
        <dbReference type="ARBA" id="ARBA00023172"/>
    </source>
</evidence>
<dbReference type="Pfam" id="PF00589">
    <property type="entry name" value="Phage_integrase"/>
    <property type="match status" value="1"/>
</dbReference>
<dbReference type="Proteomes" id="UP000471640">
    <property type="component" value="Unassembled WGS sequence"/>
</dbReference>
<gene>
    <name evidence="8" type="ORF">G3480_17975</name>
</gene>
<dbReference type="PANTHER" id="PTHR30349">
    <property type="entry name" value="PHAGE INTEGRASE-RELATED"/>
    <property type="match status" value="1"/>
</dbReference>
<dbReference type="EMBL" id="JAAIJR010000085">
    <property type="protein sequence ID" value="NEX22168.1"/>
    <property type="molecule type" value="Genomic_DNA"/>
</dbReference>
<evidence type="ECO:0000256" key="1">
    <source>
        <dbReference type="ARBA" id="ARBA00008857"/>
    </source>
</evidence>
<keyword evidence="3 5" id="KW-0238">DNA-binding</keyword>
<dbReference type="GO" id="GO:0003677">
    <property type="term" value="F:DNA binding"/>
    <property type="evidence" value="ECO:0007669"/>
    <property type="project" value="UniProtKB-UniRule"/>
</dbReference>
<evidence type="ECO:0000256" key="2">
    <source>
        <dbReference type="ARBA" id="ARBA00022908"/>
    </source>
</evidence>
<dbReference type="InterPro" id="IPR010998">
    <property type="entry name" value="Integrase_recombinase_N"/>
</dbReference>
<dbReference type="CDD" id="cd00796">
    <property type="entry name" value="INT_Rci_Hp1_C"/>
    <property type="match status" value="1"/>
</dbReference>
<keyword evidence="9" id="KW-1185">Reference proteome</keyword>
<feature type="domain" description="Core-binding (CB)" evidence="7">
    <location>
        <begin position="58"/>
        <end position="136"/>
    </location>
</feature>
<evidence type="ECO:0000256" key="5">
    <source>
        <dbReference type="PROSITE-ProRule" id="PRU01248"/>
    </source>
</evidence>
<evidence type="ECO:0000259" key="6">
    <source>
        <dbReference type="PROSITE" id="PS51898"/>
    </source>
</evidence>
<keyword evidence="4" id="KW-0233">DNA recombination</keyword>
<dbReference type="AlphaFoldDB" id="A0A6P1DVL4"/>
<dbReference type="InterPro" id="IPR013762">
    <property type="entry name" value="Integrase-like_cat_sf"/>
</dbReference>
<comment type="caution">
    <text evidence="8">The sequence shown here is derived from an EMBL/GenBank/DDBJ whole genome shotgun (WGS) entry which is preliminary data.</text>
</comment>